<dbReference type="PROSITE" id="PS50929">
    <property type="entry name" value="ABC_TM1F"/>
    <property type="match status" value="1"/>
</dbReference>
<dbReference type="RefSeq" id="WP_076995414.1">
    <property type="nucleotide sequence ID" value="NZ_MSPR01000002.1"/>
</dbReference>
<reference evidence="12 13" key="1">
    <citation type="submission" date="2016-12" db="EMBL/GenBank/DDBJ databases">
        <authorList>
            <person name="Gulvik C.A."/>
        </authorList>
    </citation>
    <scope>NUCLEOTIDE SEQUENCE [LARGE SCALE GENOMIC DNA]</scope>
    <source>
        <strain evidence="11 13">12-5202</strain>
        <strain evidence="10 12">12-5291</strain>
    </source>
</reference>
<dbReference type="GO" id="GO:0016887">
    <property type="term" value="F:ATP hydrolysis activity"/>
    <property type="evidence" value="ECO:0007669"/>
    <property type="project" value="InterPro"/>
</dbReference>
<organism evidence="10 12">
    <name type="scientific">Streptococcus azizii</name>
    <dbReference type="NCBI Taxonomy" id="1579424"/>
    <lineage>
        <taxon>Bacteria</taxon>
        <taxon>Bacillati</taxon>
        <taxon>Bacillota</taxon>
        <taxon>Bacilli</taxon>
        <taxon>Lactobacillales</taxon>
        <taxon>Streptococcaceae</taxon>
        <taxon>Streptococcus</taxon>
    </lineage>
</organism>
<comment type="subcellular location">
    <subcellularLocation>
        <location evidence="1">Cell membrane</location>
        <topology evidence="1">Multi-pass membrane protein</topology>
    </subcellularLocation>
</comment>
<feature type="transmembrane region" description="Helical" evidence="7">
    <location>
        <begin position="54"/>
        <end position="74"/>
    </location>
</feature>
<evidence type="ECO:0000313" key="12">
    <source>
        <dbReference type="Proteomes" id="UP000188600"/>
    </source>
</evidence>
<dbReference type="SUPFAM" id="SSF90123">
    <property type="entry name" value="ABC transporter transmembrane region"/>
    <property type="match status" value="1"/>
</dbReference>
<dbReference type="SUPFAM" id="SSF52540">
    <property type="entry name" value="P-loop containing nucleoside triphosphate hydrolases"/>
    <property type="match status" value="1"/>
</dbReference>
<dbReference type="InterPro" id="IPR011527">
    <property type="entry name" value="ABC1_TM_dom"/>
</dbReference>
<dbReference type="InterPro" id="IPR003439">
    <property type="entry name" value="ABC_transporter-like_ATP-bd"/>
</dbReference>
<dbReference type="GO" id="GO:0005886">
    <property type="term" value="C:plasma membrane"/>
    <property type="evidence" value="ECO:0007669"/>
    <property type="project" value="UniProtKB-SubCell"/>
</dbReference>
<dbReference type="InterPro" id="IPR027417">
    <property type="entry name" value="P-loop_NTPase"/>
</dbReference>
<evidence type="ECO:0000313" key="11">
    <source>
        <dbReference type="EMBL" id="ONK30860.1"/>
    </source>
</evidence>
<evidence type="ECO:0000256" key="1">
    <source>
        <dbReference type="ARBA" id="ARBA00004651"/>
    </source>
</evidence>
<accession>A0AB36JTJ6</accession>
<feature type="transmembrane region" description="Helical" evidence="7">
    <location>
        <begin position="250"/>
        <end position="281"/>
    </location>
</feature>
<dbReference type="InterPro" id="IPR039421">
    <property type="entry name" value="Type_1_exporter"/>
</dbReference>
<keyword evidence="13" id="KW-1185">Reference proteome</keyword>
<dbReference type="Proteomes" id="UP000188600">
    <property type="component" value="Unassembled WGS sequence"/>
</dbReference>
<dbReference type="Gene3D" id="1.20.1560.10">
    <property type="entry name" value="ABC transporter type 1, transmembrane domain"/>
    <property type="match status" value="1"/>
</dbReference>
<evidence type="ECO:0000256" key="3">
    <source>
        <dbReference type="ARBA" id="ARBA00022741"/>
    </source>
</evidence>
<feature type="transmembrane region" description="Helical" evidence="7">
    <location>
        <begin position="15"/>
        <end position="34"/>
    </location>
</feature>
<keyword evidence="4" id="KW-0067">ATP-binding</keyword>
<gene>
    <name evidence="11" type="ORF">BVE84_02010</name>
    <name evidence="10" type="ORF">BVE86_00700</name>
</gene>
<dbReference type="SMART" id="SM00382">
    <property type="entry name" value="AAA"/>
    <property type="match status" value="1"/>
</dbReference>
<protein>
    <recommendedName>
        <fullName evidence="14">ABC transporter ATP-binding protein</fullName>
    </recommendedName>
</protein>
<evidence type="ECO:0000256" key="4">
    <source>
        <dbReference type="ARBA" id="ARBA00022840"/>
    </source>
</evidence>
<dbReference type="PROSITE" id="PS50893">
    <property type="entry name" value="ABC_TRANSPORTER_2"/>
    <property type="match status" value="1"/>
</dbReference>
<dbReference type="PANTHER" id="PTHR24221:SF654">
    <property type="entry name" value="ATP-BINDING CASSETTE SUB-FAMILY B MEMBER 6"/>
    <property type="match status" value="1"/>
</dbReference>
<dbReference type="EMBL" id="MSPT01000001">
    <property type="protein sequence ID" value="ONK29576.1"/>
    <property type="molecule type" value="Genomic_DNA"/>
</dbReference>
<dbReference type="GO" id="GO:0140359">
    <property type="term" value="F:ABC-type transporter activity"/>
    <property type="evidence" value="ECO:0007669"/>
    <property type="project" value="InterPro"/>
</dbReference>
<keyword evidence="6 7" id="KW-0472">Membrane</keyword>
<dbReference type="Gene3D" id="3.40.50.300">
    <property type="entry name" value="P-loop containing nucleotide triphosphate hydrolases"/>
    <property type="match status" value="1"/>
</dbReference>
<dbReference type="InterPro" id="IPR003593">
    <property type="entry name" value="AAA+_ATPase"/>
</dbReference>
<dbReference type="AlphaFoldDB" id="A0AB36JTJ6"/>
<feature type="domain" description="ABC transporter" evidence="8">
    <location>
        <begin position="322"/>
        <end position="530"/>
    </location>
</feature>
<proteinExistence type="predicted"/>
<evidence type="ECO:0000259" key="9">
    <source>
        <dbReference type="PROSITE" id="PS50929"/>
    </source>
</evidence>
<evidence type="ECO:0000256" key="7">
    <source>
        <dbReference type="SAM" id="Phobius"/>
    </source>
</evidence>
<evidence type="ECO:0000256" key="5">
    <source>
        <dbReference type="ARBA" id="ARBA00022989"/>
    </source>
</evidence>
<dbReference type="Proteomes" id="UP000188946">
    <property type="component" value="Unassembled WGS sequence"/>
</dbReference>
<dbReference type="GO" id="GO:0034040">
    <property type="term" value="F:ATPase-coupled lipid transmembrane transporter activity"/>
    <property type="evidence" value="ECO:0007669"/>
    <property type="project" value="TreeGrafter"/>
</dbReference>
<dbReference type="EMBL" id="MSPR01000002">
    <property type="protein sequence ID" value="ONK30860.1"/>
    <property type="molecule type" value="Genomic_DNA"/>
</dbReference>
<evidence type="ECO:0000256" key="2">
    <source>
        <dbReference type="ARBA" id="ARBA00022692"/>
    </source>
</evidence>
<feature type="domain" description="ABC transmembrane type-1" evidence="9">
    <location>
        <begin position="17"/>
        <end position="296"/>
    </location>
</feature>
<dbReference type="PANTHER" id="PTHR24221">
    <property type="entry name" value="ATP-BINDING CASSETTE SUB-FAMILY B"/>
    <property type="match status" value="1"/>
</dbReference>
<keyword evidence="2 7" id="KW-0812">Transmembrane</keyword>
<dbReference type="Pfam" id="PF00664">
    <property type="entry name" value="ABC_membrane"/>
    <property type="match status" value="1"/>
</dbReference>
<name>A0AB36JTJ6_9STRE</name>
<dbReference type="GO" id="GO:0005524">
    <property type="term" value="F:ATP binding"/>
    <property type="evidence" value="ECO:0007669"/>
    <property type="project" value="UniProtKB-KW"/>
</dbReference>
<evidence type="ECO:0000313" key="13">
    <source>
        <dbReference type="Proteomes" id="UP000188946"/>
    </source>
</evidence>
<evidence type="ECO:0000313" key="10">
    <source>
        <dbReference type="EMBL" id="ONK29576.1"/>
    </source>
</evidence>
<dbReference type="PROSITE" id="PS00211">
    <property type="entry name" value="ABC_TRANSPORTER_1"/>
    <property type="match status" value="1"/>
</dbReference>
<evidence type="ECO:0000256" key="6">
    <source>
        <dbReference type="ARBA" id="ARBA00023136"/>
    </source>
</evidence>
<sequence>MKDIVLLCKQERGKVSLSLLLTFLTATGSLYILYSRMAILDMLFEQSSAIWYQLAFLILLLVGVECVNCSIQIINAQLVQSWKLHLGRCISRNIQNMDYQRFHESEEGDHLANYTYNLEVVSTYLLTPLLSFGRCLVMAVLAFFFLAFISTWLAVFALCSMLVLFFVGGRFGKKISQGYTNLSLLNGRFTSRLKEYIAGYDVLKNLHQLYLLPQKIEECQQQKEEQEYEISRLLAFALLSYQSVQRLFEILMFALTIFLIAQGKISLGAIVSAPAILIVFLESSGSLTDLYAKLRGTDAQLHGLMTVGDLVEEEFPQPTRSISFSGVGYSYGATRVFKDLNLQLHLGGKYALIGRSGSGKSTLFKLLLGRLVCKEGEIRIDGRSYLPKKDVNFSQQIGYMTQDVFLFTDSIRFNICLGQPFTDDEVWSVLEEVGLEQLVRALPEQLEEKVGERGERFSGGEKQRIALARILIRKLSIVLLDEATSAVDRPTARLIEEKLLTDPDKTVVMISHHLQEDLQPYFTDIITLSR</sequence>
<comment type="caution">
    <text evidence="10">The sequence shown here is derived from an EMBL/GenBank/DDBJ whole genome shotgun (WGS) entry which is preliminary data.</text>
</comment>
<feature type="transmembrane region" description="Helical" evidence="7">
    <location>
        <begin position="136"/>
        <end position="167"/>
    </location>
</feature>
<dbReference type="InterPro" id="IPR036640">
    <property type="entry name" value="ABC1_TM_sf"/>
</dbReference>
<dbReference type="Pfam" id="PF00005">
    <property type="entry name" value="ABC_tran"/>
    <property type="match status" value="1"/>
</dbReference>
<dbReference type="InterPro" id="IPR017871">
    <property type="entry name" value="ABC_transporter-like_CS"/>
</dbReference>
<evidence type="ECO:0000259" key="8">
    <source>
        <dbReference type="PROSITE" id="PS50893"/>
    </source>
</evidence>
<evidence type="ECO:0008006" key="14">
    <source>
        <dbReference type="Google" id="ProtNLM"/>
    </source>
</evidence>
<keyword evidence="3" id="KW-0547">Nucleotide-binding</keyword>
<keyword evidence="5 7" id="KW-1133">Transmembrane helix</keyword>